<keyword evidence="2" id="KW-0677">Repeat</keyword>
<evidence type="ECO:0000256" key="2">
    <source>
        <dbReference type="ARBA" id="ARBA00022737"/>
    </source>
</evidence>
<keyword evidence="9" id="KW-1185">Reference proteome</keyword>
<evidence type="ECO:0000256" key="3">
    <source>
        <dbReference type="ARBA" id="ARBA00022837"/>
    </source>
</evidence>
<comment type="caution">
    <text evidence="8">The sequence shown here is derived from an EMBL/GenBank/DDBJ whole genome shotgun (WGS) entry which is preliminary data.</text>
</comment>
<dbReference type="GO" id="GO:0007156">
    <property type="term" value="P:homophilic cell adhesion via plasma membrane adhesion molecules"/>
    <property type="evidence" value="ECO:0007669"/>
    <property type="project" value="InterPro"/>
</dbReference>
<dbReference type="GO" id="GO:0016342">
    <property type="term" value="C:catenin complex"/>
    <property type="evidence" value="ECO:0007669"/>
    <property type="project" value="TreeGrafter"/>
</dbReference>
<feature type="compositionally biased region" description="Polar residues" evidence="6">
    <location>
        <begin position="177"/>
        <end position="196"/>
    </location>
</feature>
<evidence type="ECO:0000313" key="9">
    <source>
        <dbReference type="Proteomes" id="UP000245119"/>
    </source>
</evidence>
<dbReference type="Proteomes" id="UP000245119">
    <property type="component" value="Linkage Group LG4"/>
</dbReference>
<dbReference type="PANTHER" id="PTHR24027:SF438">
    <property type="entry name" value="CADHERIN 23"/>
    <property type="match status" value="1"/>
</dbReference>
<proteinExistence type="predicted"/>
<evidence type="ECO:0000256" key="5">
    <source>
        <dbReference type="PROSITE-ProRule" id="PRU00043"/>
    </source>
</evidence>
<keyword evidence="3 5" id="KW-0106">Calcium</keyword>
<dbReference type="Gene3D" id="2.60.40.60">
    <property type="entry name" value="Cadherins"/>
    <property type="match status" value="2"/>
</dbReference>
<dbReference type="SUPFAM" id="SSF49313">
    <property type="entry name" value="Cadherin-like"/>
    <property type="match status" value="1"/>
</dbReference>
<protein>
    <recommendedName>
        <fullName evidence="7">Cadherin domain-containing protein</fullName>
    </recommendedName>
</protein>
<evidence type="ECO:0000256" key="4">
    <source>
        <dbReference type="ARBA" id="ARBA00023136"/>
    </source>
</evidence>
<accession>A0A2T7PGB1</accession>
<evidence type="ECO:0000256" key="6">
    <source>
        <dbReference type="SAM" id="MobiDB-lite"/>
    </source>
</evidence>
<dbReference type="OrthoDB" id="6086648at2759"/>
<organism evidence="8 9">
    <name type="scientific">Pomacea canaliculata</name>
    <name type="common">Golden apple snail</name>
    <dbReference type="NCBI Taxonomy" id="400727"/>
    <lineage>
        <taxon>Eukaryota</taxon>
        <taxon>Metazoa</taxon>
        <taxon>Spiralia</taxon>
        <taxon>Lophotrochozoa</taxon>
        <taxon>Mollusca</taxon>
        <taxon>Gastropoda</taxon>
        <taxon>Caenogastropoda</taxon>
        <taxon>Architaenioglossa</taxon>
        <taxon>Ampullarioidea</taxon>
        <taxon>Ampullariidae</taxon>
        <taxon>Pomacea</taxon>
    </lineage>
</organism>
<reference evidence="8 9" key="1">
    <citation type="submission" date="2018-04" db="EMBL/GenBank/DDBJ databases">
        <title>The genome of golden apple snail Pomacea canaliculata provides insight into stress tolerance and invasive adaptation.</title>
        <authorList>
            <person name="Liu C."/>
            <person name="Liu B."/>
            <person name="Ren Y."/>
            <person name="Zhang Y."/>
            <person name="Wang H."/>
            <person name="Li S."/>
            <person name="Jiang F."/>
            <person name="Yin L."/>
            <person name="Zhang G."/>
            <person name="Qian W."/>
            <person name="Fan W."/>
        </authorList>
    </citation>
    <scope>NUCLEOTIDE SEQUENCE [LARGE SCALE GENOMIC DNA]</scope>
    <source>
        <strain evidence="8">SZHN2017</strain>
        <tissue evidence="8">Muscle</tissue>
    </source>
</reference>
<dbReference type="GO" id="GO:0008013">
    <property type="term" value="F:beta-catenin binding"/>
    <property type="evidence" value="ECO:0007669"/>
    <property type="project" value="TreeGrafter"/>
</dbReference>
<keyword evidence="4" id="KW-0472">Membrane</keyword>
<dbReference type="EMBL" id="PZQS01000004">
    <property type="protein sequence ID" value="PVD32451.1"/>
    <property type="molecule type" value="Genomic_DNA"/>
</dbReference>
<evidence type="ECO:0000313" key="8">
    <source>
        <dbReference type="EMBL" id="PVD32451.1"/>
    </source>
</evidence>
<dbReference type="AlphaFoldDB" id="A0A2T7PGB1"/>
<evidence type="ECO:0000259" key="7">
    <source>
        <dbReference type="PROSITE" id="PS50268"/>
    </source>
</evidence>
<dbReference type="GO" id="GO:0005509">
    <property type="term" value="F:calcium ion binding"/>
    <property type="evidence" value="ECO:0007669"/>
    <property type="project" value="UniProtKB-UniRule"/>
</dbReference>
<comment type="subcellular location">
    <subcellularLocation>
        <location evidence="1">Membrane</location>
    </subcellularLocation>
</comment>
<dbReference type="InterPro" id="IPR039808">
    <property type="entry name" value="Cadherin"/>
</dbReference>
<dbReference type="GO" id="GO:0045296">
    <property type="term" value="F:cadherin binding"/>
    <property type="evidence" value="ECO:0007669"/>
    <property type="project" value="TreeGrafter"/>
</dbReference>
<gene>
    <name evidence="8" type="ORF">C0Q70_07889</name>
</gene>
<sequence length="196" mass="20639">MGGATLFTVSVTDDTSTPSVRCGISPAADSSYFVVTVTPVSIKLASGKQFDYETGTTTFIITCSADDGYRQTTASTTLLIMDVNEAPYFRSVPVQVTVSEGPVGTVSVLPAYSAVDPDSNSLTYTIVAGGTYSNLFSIRTSDGTLTNQQPLERDNGATNPVIKVCPPSRRDTHHTLPVSSDTHFHTAASQTTGEGL</sequence>
<name>A0A2T7PGB1_POMCA</name>
<evidence type="ECO:0000256" key="1">
    <source>
        <dbReference type="ARBA" id="ARBA00004370"/>
    </source>
</evidence>
<dbReference type="InterPro" id="IPR015919">
    <property type="entry name" value="Cadherin-like_sf"/>
</dbReference>
<dbReference type="GO" id="GO:0016477">
    <property type="term" value="P:cell migration"/>
    <property type="evidence" value="ECO:0007669"/>
    <property type="project" value="TreeGrafter"/>
</dbReference>
<dbReference type="PANTHER" id="PTHR24027">
    <property type="entry name" value="CADHERIN-23"/>
    <property type="match status" value="1"/>
</dbReference>
<feature type="domain" description="Cadherin" evidence="7">
    <location>
        <begin position="90"/>
        <end position="178"/>
    </location>
</feature>
<dbReference type="InterPro" id="IPR002126">
    <property type="entry name" value="Cadherin-like_dom"/>
</dbReference>
<feature type="region of interest" description="Disordered" evidence="6">
    <location>
        <begin position="167"/>
        <end position="196"/>
    </location>
</feature>
<dbReference type="PROSITE" id="PS50268">
    <property type="entry name" value="CADHERIN_2"/>
    <property type="match status" value="1"/>
</dbReference>